<protein>
    <submittedName>
        <fullName evidence="2">Uncharacterized protein</fullName>
    </submittedName>
</protein>
<evidence type="ECO:0000313" key="3">
    <source>
        <dbReference type="Proteomes" id="UP001612928"/>
    </source>
</evidence>
<keyword evidence="1" id="KW-0812">Transmembrane</keyword>
<dbReference type="RefSeq" id="WP_397024907.1">
    <property type="nucleotide sequence ID" value="NZ_JBITMB010000009.1"/>
</dbReference>
<keyword evidence="1" id="KW-1133">Transmembrane helix</keyword>
<feature type="transmembrane region" description="Helical" evidence="1">
    <location>
        <begin position="124"/>
        <end position="145"/>
    </location>
</feature>
<keyword evidence="1" id="KW-0472">Membrane</keyword>
<dbReference type="Proteomes" id="UP001612928">
    <property type="component" value="Unassembled WGS sequence"/>
</dbReference>
<feature type="transmembrane region" description="Helical" evidence="1">
    <location>
        <begin position="99"/>
        <end position="118"/>
    </location>
</feature>
<name>A0ABW8AE32_9ACTN</name>
<organism evidence="2 3">
    <name type="scientific">Nonomuraea indica</name>
    <dbReference type="NCBI Taxonomy" id="1581193"/>
    <lineage>
        <taxon>Bacteria</taxon>
        <taxon>Bacillati</taxon>
        <taxon>Actinomycetota</taxon>
        <taxon>Actinomycetes</taxon>
        <taxon>Streptosporangiales</taxon>
        <taxon>Streptosporangiaceae</taxon>
        <taxon>Nonomuraea</taxon>
    </lineage>
</organism>
<keyword evidence="3" id="KW-1185">Reference proteome</keyword>
<comment type="caution">
    <text evidence="2">The sequence shown here is derived from an EMBL/GenBank/DDBJ whole genome shotgun (WGS) entry which is preliminary data.</text>
</comment>
<sequence>MRRWRETPAFWRVLTLVLAGLPQLLSTEHPFVGTDPADHGEEVSRAPADTATVVMIATSRSPLALRLLEYALESGLVLLLAAVVLVLPGERGRRVRSGAAAALAVLGLALGYAGMSALDSSDLSMGYLLVLSPFYLLAAVTLVIAERRTAPRQAEDETPASDQP</sequence>
<evidence type="ECO:0000256" key="1">
    <source>
        <dbReference type="SAM" id="Phobius"/>
    </source>
</evidence>
<dbReference type="EMBL" id="JBITMB010000009">
    <property type="protein sequence ID" value="MFI7444643.1"/>
    <property type="molecule type" value="Genomic_DNA"/>
</dbReference>
<accession>A0ABW8AE32</accession>
<feature type="transmembrane region" description="Helical" evidence="1">
    <location>
        <begin position="70"/>
        <end position="87"/>
    </location>
</feature>
<reference evidence="2 3" key="1">
    <citation type="submission" date="2024-10" db="EMBL/GenBank/DDBJ databases">
        <title>The Natural Products Discovery Center: Release of the First 8490 Sequenced Strains for Exploring Actinobacteria Biosynthetic Diversity.</title>
        <authorList>
            <person name="Kalkreuter E."/>
            <person name="Kautsar S.A."/>
            <person name="Yang D."/>
            <person name="Bader C.D."/>
            <person name="Teijaro C.N."/>
            <person name="Fluegel L."/>
            <person name="Davis C.M."/>
            <person name="Simpson J.R."/>
            <person name="Lauterbach L."/>
            <person name="Steele A.D."/>
            <person name="Gui C."/>
            <person name="Meng S."/>
            <person name="Li G."/>
            <person name="Viehrig K."/>
            <person name="Ye F."/>
            <person name="Su P."/>
            <person name="Kiefer A.F."/>
            <person name="Nichols A."/>
            <person name="Cepeda A.J."/>
            <person name="Yan W."/>
            <person name="Fan B."/>
            <person name="Jiang Y."/>
            <person name="Adhikari A."/>
            <person name="Zheng C.-J."/>
            <person name="Schuster L."/>
            <person name="Cowan T.M."/>
            <person name="Smanski M.J."/>
            <person name="Chevrette M.G."/>
            <person name="De Carvalho L.P.S."/>
            <person name="Shen B."/>
        </authorList>
    </citation>
    <scope>NUCLEOTIDE SEQUENCE [LARGE SCALE GENOMIC DNA]</scope>
    <source>
        <strain evidence="2 3">NPDC049503</strain>
    </source>
</reference>
<evidence type="ECO:0000313" key="2">
    <source>
        <dbReference type="EMBL" id="MFI7444643.1"/>
    </source>
</evidence>
<proteinExistence type="predicted"/>
<gene>
    <name evidence="2" type="ORF">ACIBP5_32125</name>
</gene>